<dbReference type="PANTHER" id="PTHR45656">
    <property type="entry name" value="PROTEIN CBR-CLEC-78"/>
    <property type="match status" value="1"/>
</dbReference>
<keyword evidence="8" id="KW-1185">Reference proteome</keyword>
<evidence type="ECO:0000256" key="2">
    <source>
        <dbReference type="ARBA" id="ARBA00022729"/>
    </source>
</evidence>
<feature type="domain" description="Sushi" evidence="7">
    <location>
        <begin position="109"/>
        <end position="170"/>
    </location>
</feature>
<feature type="disulfide bond" evidence="5">
    <location>
        <begin position="393"/>
        <end position="420"/>
    </location>
</feature>
<feature type="disulfide bond" evidence="5">
    <location>
        <begin position="266"/>
        <end position="293"/>
    </location>
</feature>
<evidence type="ECO:0000256" key="6">
    <source>
        <dbReference type="SAM" id="MobiDB-lite"/>
    </source>
</evidence>
<dbReference type="Pfam" id="PF00084">
    <property type="entry name" value="Sushi"/>
    <property type="match status" value="11"/>
</dbReference>
<dbReference type="Gene3D" id="1.20.5.3730">
    <property type="match status" value="1"/>
</dbReference>
<organism evidence="8 9">
    <name type="scientific">Odocoileus virginianus</name>
    <name type="common">White-tailed deer</name>
    <dbReference type="NCBI Taxonomy" id="9874"/>
    <lineage>
        <taxon>Eukaryota</taxon>
        <taxon>Metazoa</taxon>
        <taxon>Chordata</taxon>
        <taxon>Craniata</taxon>
        <taxon>Vertebrata</taxon>
        <taxon>Euteleostomi</taxon>
        <taxon>Mammalia</taxon>
        <taxon>Eutheria</taxon>
        <taxon>Laurasiatheria</taxon>
        <taxon>Artiodactyla</taxon>
        <taxon>Ruminantia</taxon>
        <taxon>Pecora</taxon>
        <taxon>Cervidae</taxon>
        <taxon>Odocoileinae</taxon>
        <taxon>Odocoileus</taxon>
    </lineage>
</organism>
<dbReference type="Gene3D" id="2.20.28.230">
    <property type="match status" value="1"/>
</dbReference>
<dbReference type="Gene3D" id="2.10.70.10">
    <property type="entry name" value="Complement Module, domain 1"/>
    <property type="match status" value="10"/>
</dbReference>
<dbReference type="PROSITE" id="PS50923">
    <property type="entry name" value="SUSHI"/>
    <property type="match status" value="11"/>
</dbReference>
<feature type="domain" description="Sushi" evidence="7">
    <location>
        <begin position="236"/>
        <end position="295"/>
    </location>
</feature>
<reference evidence="8" key="1">
    <citation type="journal article" date="2022" name="J. Hered.">
        <title>A De Novo Chromosome-Level Genome Assembly of the White-Tailed Deer, Odocoileus Virginianus.</title>
        <authorList>
            <person name="London E.W."/>
            <person name="Roca A.L."/>
            <person name="Novakofski J.E."/>
            <person name="Mateus-Pinilla N.E."/>
        </authorList>
    </citation>
    <scope>NUCLEOTIDE SEQUENCE [LARGE SCALE GENOMIC DNA]</scope>
</reference>
<feature type="disulfide bond" evidence="5">
    <location>
        <begin position="579"/>
        <end position="606"/>
    </location>
</feature>
<evidence type="ECO:0000256" key="1">
    <source>
        <dbReference type="ARBA" id="ARBA00022659"/>
    </source>
</evidence>
<sequence length="1068" mass="118970">MHPPRVPHAALDTKRKMVARPFSGLWKVSDPTLLQMTLVAGLLASVLGDCGPPPDLQFASPNNKLDNKDFKTGTTLKYTCLPGYSRIGFSSVTCNDRGSWDYRVFCAKKQCRNLGDLPNGKVEVKTDFLFGSTIEFSCSEGYILVGSATSHCEIQDKGVDWSDPLPQCIIAKCEPPPAISNGRHNGGDEDFYTYGSSITYSCDPDFSMLGQASISCRVENKTIGVWYPNPPTCKNIVCHPPRVRNGNILSGFGPIYHYKDSILFSCKKGYILNGDSLIRCDANNEWHPSPPTCELNSCIGLPDIPHAVWDGRDNKLSNQEVFEVGTELKYQCKFGYRPIPDEPLTLTCQENFTWTPSKGCEYIVCHPPQVPNGIILSGFRPIYHYKDSILFSCKKGYILSGDSSIHCGADDEWHPSPPTCELNSCIGLPDIPHAVWDGRDNKLSNQEVFEVGSELKYQCKFGYRPIPDEPLTLTCQENFTWTPSKGCEYIVCHPPQVPNGIILSGVGPIYHYEDSVLFSCKKGYILNGRNLIRCGADDEWHPSLPTCELITCLKPEVENGKLSVDKEKYVASENVTVHCNPGFSLVGPQSITCSENTTWHPTVPTCHWVNCTIVCPCAFDEEQYNWHGLQDTQPTEGPDAPQKKSWQDTQWVGEPEVPPKGGSQWPPYSVWYFVTVILLASAPVEDWEAVNWLQALQALQAESSCLLNKVSWTAADTVGWIFLTILKANMDRAVGDAAPVLNVQRCLEELEQCTLALQQEPCGPEEPSISDCEVKSVIMRVGCECHKNPLLERMGLVPVGGLQVLSEKSRRDGVAPAEDFTQSHRLRAADFPSLSSVSQAPTHHRQSSHFSLTQGLRTLDLRAVSLSFFAMPPTLQRIFPALRLLGLLSLLYYPPGLCDCESPPVIAHGQRNIVSKYFEFEREAEYECDEGYTLVGANRLSCTSSGWSPATPQCKALCLKPMIEYGRLSVEKVSYVEPERITIHCESGYRLVGSENITCSEDRTWYPEAPKCEWEYPEGCEQVIAGRKLLQCLSRPEEVKLALGVYKLSLEIALLELQIDKRKDASEW</sequence>
<dbReference type="InterPro" id="IPR040514">
    <property type="entry name" value="C4bp_oligo"/>
</dbReference>
<evidence type="ECO:0000256" key="5">
    <source>
        <dbReference type="PROSITE-ProRule" id="PRU00302"/>
    </source>
</evidence>
<dbReference type="Pfam" id="PF18453">
    <property type="entry name" value="C4bp_oligo"/>
    <property type="match status" value="1"/>
</dbReference>
<dbReference type="InterPro" id="IPR000436">
    <property type="entry name" value="Sushi_SCR_CCP_dom"/>
</dbReference>
<keyword evidence="4 5" id="KW-1015">Disulfide bond</keyword>
<feature type="domain" description="Sushi" evidence="7">
    <location>
        <begin position="423"/>
        <end position="489"/>
    </location>
</feature>
<dbReference type="CDD" id="cd00033">
    <property type="entry name" value="CCP"/>
    <property type="match status" value="11"/>
</dbReference>
<feature type="domain" description="Sushi" evidence="7">
    <location>
        <begin position="956"/>
        <end position="1014"/>
    </location>
</feature>
<keyword evidence="1 5" id="KW-0768">Sushi</keyword>
<gene>
    <name evidence="9" type="primary">LOC110151195</name>
</gene>
<dbReference type="InterPro" id="IPR035976">
    <property type="entry name" value="Sushi/SCR/CCP_sf"/>
</dbReference>
<dbReference type="GeneID" id="110151195"/>
<keyword evidence="2" id="KW-0732">Signal</keyword>
<dbReference type="SUPFAM" id="SSF57535">
    <property type="entry name" value="Complement control module/SCR domain"/>
    <property type="match status" value="11"/>
</dbReference>
<name>A0ABM4IPW9_ODOVR</name>
<dbReference type="InterPro" id="IPR051277">
    <property type="entry name" value="SEZ6_CSMD_C4BPB_Regulators"/>
</dbReference>
<feature type="disulfide bond" evidence="5">
    <location>
        <begin position="985"/>
        <end position="1012"/>
    </location>
</feature>
<evidence type="ECO:0000256" key="4">
    <source>
        <dbReference type="ARBA" id="ARBA00023157"/>
    </source>
</evidence>
<proteinExistence type="predicted"/>
<feature type="disulfide bond" evidence="5">
    <location>
        <begin position="173"/>
        <end position="216"/>
    </location>
</feature>
<feature type="domain" description="Sushi" evidence="7">
    <location>
        <begin position="550"/>
        <end position="608"/>
    </location>
</feature>
<reference evidence="9" key="2">
    <citation type="submission" date="2025-08" db="UniProtKB">
        <authorList>
            <consortium name="RefSeq"/>
        </authorList>
    </citation>
    <scope>IDENTIFICATION</scope>
    <source>
        <tissue evidence="9">Tongue muscle</tissue>
    </source>
</reference>
<feature type="domain" description="Sushi" evidence="7">
    <location>
        <begin position="898"/>
        <end position="955"/>
    </location>
</feature>
<evidence type="ECO:0000259" key="7">
    <source>
        <dbReference type="PROSITE" id="PS50923"/>
    </source>
</evidence>
<dbReference type="PANTHER" id="PTHR45656:SF4">
    <property type="entry name" value="PROTEIN CBR-CLEC-78"/>
    <property type="match status" value="1"/>
</dbReference>
<accession>A0ABM4IPW9</accession>
<comment type="caution">
    <text evidence="5">Lacks conserved residue(s) required for the propagation of feature annotation.</text>
</comment>
<dbReference type="RefSeq" id="XP_070329858.1">
    <property type="nucleotide sequence ID" value="XM_070473757.1"/>
</dbReference>
<evidence type="ECO:0000313" key="9">
    <source>
        <dbReference type="RefSeq" id="XP_070329858.1"/>
    </source>
</evidence>
<feature type="domain" description="Sushi" evidence="7">
    <location>
        <begin position="171"/>
        <end position="235"/>
    </location>
</feature>
<feature type="domain" description="Sushi" evidence="7">
    <location>
        <begin position="363"/>
        <end position="422"/>
    </location>
</feature>
<feature type="region of interest" description="Disordered" evidence="6">
    <location>
        <begin position="628"/>
        <end position="662"/>
    </location>
</feature>
<feature type="domain" description="Sushi" evidence="7">
    <location>
        <begin position="296"/>
        <end position="362"/>
    </location>
</feature>
<dbReference type="Proteomes" id="UP001652640">
    <property type="component" value="Chromosome 11"/>
</dbReference>
<evidence type="ECO:0000313" key="8">
    <source>
        <dbReference type="Proteomes" id="UP001652640"/>
    </source>
</evidence>
<feature type="disulfide bond" evidence="5">
    <location>
        <begin position="520"/>
        <end position="547"/>
    </location>
</feature>
<feature type="domain" description="Sushi" evidence="7">
    <location>
        <begin position="490"/>
        <end position="549"/>
    </location>
</feature>
<dbReference type="SMART" id="SM00032">
    <property type="entry name" value="CCP"/>
    <property type="match status" value="11"/>
</dbReference>
<protein>
    <submittedName>
        <fullName evidence="9">C4b-binding protein alpha chain-like</fullName>
    </submittedName>
</protein>
<feature type="domain" description="Sushi" evidence="7">
    <location>
        <begin position="48"/>
        <end position="108"/>
    </location>
</feature>
<evidence type="ECO:0000256" key="3">
    <source>
        <dbReference type="ARBA" id="ARBA00022737"/>
    </source>
</evidence>
<keyword evidence="3" id="KW-0677">Repeat</keyword>